<evidence type="ECO:0000313" key="2">
    <source>
        <dbReference type="EMBL" id="KAK8091232.1"/>
    </source>
</evidence>
<name>A0ABR1X7C7_9PEZI</name>
<feature type="compositionally biased region" description="Basic and acidic residues" evidence="1">
    <location>
        <begin position="13"/>
        <end position="27"/>
    </location>
</feature>
<dbReference type="EMBL" id="JAQQWL010000001">
    <property type="protein sequence ID" value="KAK8091232.1"/>
    <property type="molecule type" value="Genomic_DNA"/>
</dbReference>
<feature type="region of interest" description="Disordered" evidence="1">
    <location>
        <begin position="191"/>
        <end position="216"/>
    </location>
</feature>
<dbReference type="GeneID" id="92085209"/>
<reference evidence="2 3" key="1">
    <citation type="submission" date="2023-01" db="EMBL/GenBank/DDBJ databases">
        <title>Analysis of 21 Apiospora genomes using comparative genomics revels a genus with tremendous synthesis potential of carbohydrate active enzymes and secondary metabolites.</title>
        <authorList>
            <person name="Sorensen T."/>
        </authorList>
    </citation>
    <scope>NUCLEOTIDE SEQUENCE [LARGE SCALE GENOMIC DNA]</scope>
    <source>
        <strain evidence="2 3">CBS 135458</strain>
    </source>
</reference>
<dbReference type="RefSeq" id="XP_066722778.1">
    <property type="nucleotide sequence ID" value="XM_066852146.1"/>
</dbReference>
<comment type="caution">
    <text evidence="2">The sequence shown here is derived from an EMBL/GenBank/DDBJ whole genome shotgun (WGS) entry which is preliminary data.</text>
</comment>
<accession>A0ABR1X7C7</accession>
<feature type="region of interest" description="Disordered" evidence="1">
    <location>
        <begin position="85"/>
        <end position="151"/>
    </location>
</feature>
<evidence type="ECO:0000313" key="3">
    <source>
        <dbReference type="Proteomes" id="UP001480595"/>
    </source>
</evidence>
<feature type="compositionally biased region" description="Low complexity" evidence="1">
    <location>
        <begin position="105"/>
        <end position="126"/>
    </location>
</feature>
<sequence>MAHPGVGAAPPDRSPEAPAHQEQDDIKSTIELYHMLDQLDPAKKFPPDLVQILVRAAIRDPAITLEIDGAIRSRDVSAQEAPLHPQYVESGPSMGAAHTEPTPGVPAASTSSSDATVTSAPVAPAPRGQKRAAQGGPSVSPPPRRLKTESSVQTVVQLRFLTPGFKPLAISGDPQSPSAFFRRSVASPLESVTVPEKLGPDKNPDNSTAEDGEAMEKVPLELREVAKAYPRILIQIMADLDGYLKTDLAPIDREYTMDAMDVTRDMGRFQSYEYRDTSPRVCVSRSPAYR</sequence>
<dbReference type="Proteomes" id="UP001480595">
    <property type="component" value="Unassembled WGS sequence"/>
</dbReference>
<organism evidence="2 3">
    <name type="scientific">Apiospora phragmitis</name>
    <dbReference type="NCBI Taxonomy" id="2905665"/>
    <lineage>
        <taxon>Eukaryota</taxon>
        <taxon>Fungi</taxon>
        <taxon>Dikarya</taxon>
        <taxon>Ascomycota</taxon>
        <taxon>Pezizomycotina</taxon>
        <taxon>Sordariomycetes</taxon>
        <taxon>Xylariomycetidae</taxon>
        <taxon>Amphisphaeriales</taxon>
        <taxon>Apiosporaceae</taxon>
        <taxon>Apiospora</taxon>
    </lineage>
</organism>
<evidence type="ECO:0000256" key="1">
    <source>
        <dbReference type="SAM" id="MobiDB-lite"/>
    </source>
</evidence>
<protein>
    <submittedName>
        <fullName evidence="2">Uncharacterized protein</fullName>
    </submittedName>
</protein>
<feature type="region of interest" description="Disordered" evidence="1">
    <location>
        <begin position="1"/>
        <end position="27"/>
    </location>
</feature>
<keyword evidence="3" id="KW-1185">Reference proteome</keyword>
<proteinExistence type="predicted"/>
<gene>
    <name evidence="2" type="ORF">PG994_000737</name>
</gene>